<gene>
    <name evidence="2" type="ORF">ENS31_08635</name>
</gene>
<dbReference type="AlphaFoldDB" id="A0A7V3E779"/>
<dbReference type="InterPro" id="IPR005362">
    <property type="entry name" value="UPF0164"/>
</dbReference>
<dbReference type="SUPFAM" id="SSF56935">
    <property type="entry name" value="Porins"/>
    <property type="match status" value="1"/>
</dbReference>
<proteinExistence type="inferred from homology"/>
<sequence length="342" mass="37919">MQEFKMKKLNIISVLITTIILISITNAQTLKTGTTSAQVLKFNVGPRAIGMGGAFTSVSNDILSTYWNPAGTASIYSNEAFFNHTDLYLDIKHDYAAFASNLSDLGTVGLFVSVLSMDEMEVRTIDKPEGTGEFFDAGALVVGVNYSRYLTENFSIGFNFKYINESIWHMSANGFAVDIGTLYKIPILNEFRIAASISNFGTKMQLSGRDVTKTYASGSTGRDILNVNLELDQFDLPLLFRFGVSADVVKDESSRLTVAVDAVHPNDHSEYINSGIEYAWNETFFIRGGYNSLFEVDSEKGLTIGAGLNYRLMDVVKIKLDYAYQDFGRLTNIHYFSVGITF</sequence>
<protein>
    <submittedName>
        <fullName evidence="2">PorV/PorQ family protein</fullName>
    </submittedName>
</protein>
<comment type="similarity">
    <text evidence="1">Belongs to the UPF0164 family.</text>
</comment>
<evidence type="ECO:0000313" key="2">
    <source>
        <dbReference type="EMBL" id="HFI91576.1"/>
    </source>
</evidence>
<dbReference type="InterPro" id="IPR011250">
    <property type="entry name" value="OMP/PagP_B-barrel"/>
</dbReference>
<organism evidence="2">
    <name type="scientific">Ignavibacterium album</name>
    <dbReference type="NCBI Taxonomy" id="591197"/>
    <lineage>
        <taxon>Bacteria</taxon>
        <taxon>Pseudomonadati</taxon>
        <taxon>Ignavibacteriota</taxon>
        <taxon>Ignavibacteria</taxon>
        <taxon>Ignavibacteriales</taxon>
        <taxon>Ignavibacteriaceae</taxon>
        <taxon>Ignavibacterium</taxon>
    </lineage>
</organism>
<dbReference type="Pfam" id="PF03687">
    <property type="entry name" value="UPF0164"/>
    <property type="match status" value="1"/>
</dbReference>
<evidence type="ECO:0000256" key="1">
    <source>
        <dbReference type="ARBA" id="ARBA00005846"/>
    </source>
</evidence>
<name>A0A7V3E779_9BACT</name>
<dbReference type="SUPFAM" id="SSF56925">
    <property type="entry name" value="OMPA-like"/>
    <property type="match status" value="1"/>
</dbReference>
<dbReference type="EMBL" id="DSUJ01000008">
    <property type="protein sequence ID" value="HFI91576.1"/>
    <property type="molecule type" value="Genomic_DNA"/>
</dbReference>
<dbReference type="Gene3D" id="2.40.160.60">
    <property type="entry name" value="Outer membrane protein transport protein (OMPP1/FadL/TodX)"/>
    <property type="match status" value="1"/>
</dbReference>
<dbReference type="NCBIfam" id="NF033709">
    <property type="entry name" value="PorV_fam"/>
    <property type="match status" value="1"/>
</dbReference>
<comment type="caution">
    <text evidence="2">The sequence shown here is derived from an EMBL/GenBank/DDBJ whole genome shotgun (WGS) entry which is preliminary data.</text>
</comment>
<accession>A0A7V3E779</accession>
<reference evidence="2" key="1">
    <citation type="journal article" date="2020" name="mSystems">
        <title>Genome- and Community-Level Interaction Insights into Carbon Utilization and Element Cycling Functions of Hydrothermarchaeota in Hydrothermal Sediment.</title>
        <authorList>
            <person name="Zhou Z."/>
            <person name="Liu Y."/>
            <person name="Xu W."/>
            <person name="Pan J."/>
            <person name="Luo Z.H."/>
            <person name="Li M."/>
        </authorList>
    </citation>
    <scope>NUCLEOTIDE SEQUENCE [LARGE SCALE GENOMIC DNA]</scope>
    <source>
        <strain evidence="2">SpSt-479</strain>
    </source>
</reference>